<proteinExistence type="predicted"/>
<organism evidence="2 3">
    <name type="scientific">Limulus polyphemus</name>
    <name type="common">Atlantic horseshoe crab</name>
    <dbReference type="NCBI Taxonomy" id="6850"/>
    <lineage>
        <taxon>Eukaryota</taxon>
        <taxon>Metazoa</taxon>
        <taxon>Ecdysozoa</taxon>
        <taxon>Arthropoda</taxon>
        <taxon>Chelicerata</taxon>
        <taxon>Merostomata</taxon>
        <taxon>Xiphosura</taxon>
        <taxon>Limulidae</taxon>
        <taxon>Limulus</taxon>
    </lineage>
</organism>
<evidence type="ECO:0000313" key="3">
    <source>
        <dbReference type="RefSeq" id="XP_022245359.1"/>
    </source>
</evidence>
<dbReference type="PANTHER" id="PTHR15191:SF3">
    <property type="entry name" value="PITUITARY TUMOR-TRANSFORMING GENE PROTEIN-BINDING FACTOR"/>
    <property type="match status" value="1"/>
</dbReference>
<sequence length="96" mass="11550">MAWGTCYVNFEALLITISIIGVMILMALTIFCCWCCRSYHKRKIEKYQREVTKFDREQENLKLRAAERKQHRQAKVDGIRDKYGLRVENPFYKRLD</sequence>
<evidence type="ECO:0000256" key="1">
    <source>
        <dbReference type="SAM" id="Phobius"/>
    </source>
</evidence>
<accession>A0ABM1SP03</accession>
<dbReference type="RefSeq" id="XP_022245359.1">
    <property type="nucleotide sequence ID" value="XM_022389651.1"/>
</dbReference>
<keyword evidence="1" id="KW-0812">Transmembrane</keyword>
<dbReference type="InterPro" id="IPR052304">
    <property type="entry name" value="PTTG1IP"/>
</dbReference>
<dbReference type="GeneID" id="111086508"/>
<keyword evidence="1" id="KW-1133">Transmembrane helix</keyword>
<dbReference type="Proteomes" id="UP000694941">
    <property type="component" value="Unplaced"/>
</dbReference>
<reference evidence="3" key="1">
    <citation type="submission" date="2025-08" db="UniProtKB">
        <authorList>
            <consortium name="RefSeq"/>
        </authorList>
    </citation>
    <scope>IDENTIFICATION</scope>
    <source>
        <tissue evidence="3">Muscle</tissue>
    </source>
</reference>
<feature type="transmembrane region" description="Helical" evidence="1">
    <location>
        <begin position="12"/>
        <end position="36"/>
    </location>
</feature>
<protein>
    <submittedName>
        <fullName evidence="3">Pituitary tumor-transforming gene 1 protein-interacting protein-like</fullName>
    </submittedName>
</protein>
<keyword evidence="1" id="KW-0472">Membrane</keyword>
<name>A0ABM1SP03_LIMPO</name>
<gene>
    <name evidence="3" type="primary">LOC111086508</name>
</gene>
<keyword evidence="2" id="KW-1185">Reference proteome</keyword>
<evidence type="ECO:0000313" key="2">
    <source>
        <dbReference type="Proteomes" id="UP000694941"/>
    </source>
</evidence>
<dbReference type="PANTHER" id="PTHR15191">
    <property type="entry name" value="PROTEIN CBG20567"/>
    <property type="match status" value="1"/>
</dbReference>